<evidence type="ECO:0000259" key="1">
    <source>
        <dbReference type="Pfam" id="PF23993"/>
    </source>
</evidence>
<reference evidence="2 3" key="1">
    <citation type="submission" date="2019-07" db="EMBL/GenBank/DDBJ databases">
        <title>Draft genome sequence of Haloferax volcanii SS0101, isolated from salt farm in Samut Sakhon, Thailand.</title>
        <authorList>
            <person name="Wanthongcharoen S."/>
            <person name="Yamprayoonswat W."/>
            <person name="Ruangsuj P."/>
            <person name="Thongpramul N."/>
            <person name="Jumpathong W."/>
            <person name="Sittihan S."/>
            <person name="Kanjanavas P."/>
            <person name="Yasawong M."/>
        </authorList>
    </citation>
    <scope>NUCLEOTIDE SEQUENCE [LARGE SCALE GENOMIC DNA]</scope>
    <source>
        <strain evidence="2 3">SS0101</strain>
    </source>
</reference>
<feature type="non-terminal residue" evidence="2">
    <location>
        <position position="1"/>
    </location>
</feature>
<dbReference type="Proteomes" id="UP000320212">
    <property type="component" value="Unassembled WGS sequence"/>
</dbReference>
<comment type="caution">
    <text evidence="2">The sequence shown here is derived from an EMBL/GenBank/DDBJ whole genome shotgun (WGS) entry which is preliminary data.</text>
</comment>
<dbReference type="InterPro" id="IPR055735">
    <property type="entry name" value="DUF7311"/>
</dbReference>
<sequence>TWVSTSSPSIIWFAQTSMVRGGDGVELSASVTTGSTVVRRVGGPRTRVAGDRLALGPGEHRLRLTLEAAAGGSVVVIAPATANQSAA</sequence>
<evidence type="ECO:0000313" key="2">
    <source>
        <dbReference type="EMBL" id="TVT86885.1"/>
    </source>
</evidence>
<dbReference type="AlphaFoldDB" id="A0A558FMZ0"/>
<organism evidence="2 3">
    <name type="scientific">Haloferax volcanii</name>
    <name type="common">Halobacterium volcanii</name>
    <dbReference type="NCBI Taxonomy" id="2246"/>
    <lineage>
        <taxon>Archaea</taxon>
        <taxon>Methanobacteriati</taxon>
        <taxon>Methanobacteriota</taxon>
        <taxon>Stenosarchaea group</taxon>
        <taxon>Halobacteria</taxon>
        <taxon>Halobacteriales</taxon>
        <taxon>Haloferacaceae</taxon>
        <taxon>Haloferax</taxon>
    </lineage>
</organism>
<protein>
    <recommendedName>
        <fullName evidence="1">DUF7311 domain-containing protein</fullName>
    </recommendedName>
</protein>
<name>A0A558FMZ0_HALVO</name>
<dbReference type="EMBL" id="VMTR01000362">
    <property type="protein sequence ID" value="TVT86885.1"/>
    <property type="molecule type" value="Genomic_DNA"/>
</dbReference>
<evidence type="ECO:0000313" key="3">
    <source>
        <dbReference type="Proteomes" id="UP000320212"/>
    </source>
</evidence>
<feature type="domain" description="DUF7311" evidence="1">
    <location>
        <begin position="19"/>
        <end position="77"/>
    </location>
</feature>
<proteinExistence type="predicted"/>
<gene>
    <name evidence="2" type="ORF">FQA18_19595</name>
</gene>
<accession>A0A558FMZ0</accession>
<dbReference type="Pfam" id="PF23993">
    <property type="entry name" value="DUF7311"/>
    <property type="match status" value="1"/>
</dbReference>